<accession>A0A2T3B771</accession>
<dbReference type="EMBL" id="KZ679008">
    <property type="protein sequence ID" value="PSS22709.1"/>
    <property type="molecule type" value="Genomic_DNA"/>
</dbReference>
<evidence type="ECO:0000313" key="2">
    <source>
        <dbReference type="Proteomes" id="UP000241818"/>
    </source>
</evidence>
<dbReference type="Proteomes" id="UP000241818">
    <property type="component" value="Unassembled WGS sequence"/>
</dbReference>
<dbReference type="STRING" id="857342.A0A2T3B771"/>
<reference evidence="1 2" key="1">
    <citation type="journal article" date="2018" name="New Phytol.">
        <title>Comparative genomics and transcriptomics depict ericoid mycorrhizal fungi as versatile saprotrophs and plant mutualists.</title>
        <authorList>
            <person name="Martino E."/>
            <person name="Morin E."/>
            <person name="Grelet G.A."/>
            <person name="Kuo A."/>
            <person name="Kohler A."/>
            <person name="Daghino S."/>
            <person name="Barry K.W."/>
            <person name="Cichocki N."/>
            <person name="Clum A."/>
            <person name="Dockter R.B."/>
            <person name="Hainaut M."/>
            <person name="Kuo R.C."/>
            <person name="LaButti K."/>
            <person name="Lindahl B.D."/>
            <person name="Lindquist E.A."/>
            <person name="Lipzen A."/>
            <person name="Khouja H.R."/>
            <person name="Magnuson J."/>
            <person name="Murat C."/>
            <person name="Ohm R.A."/>
            <person name="Singer S.W."/>
            <person name="Spatafora J.W."/>
            <person name="Wang M."/>
            <person name="Veneault-Fourrey C."/>
            <person name="Henrissat B."/>
            <person name="Grigoriev I.V."/>
            <person name="Martin F.M."/>
            <person name="Perotto S."/>
        </authorList>
    </citation>
    <scope>NUCLEOTIDE SEQUENCE [LARGE SCALE GENOMIC DNA]</scope>
    <source>
        <strain evidence="1 2">ATCC 22711</strain>
    </source>
</reference>
<evidence type="ECO:0000313" key="1">
    <source>
        <dbReference type="EMBL" id="PSS22709.1"/>
    </source>
</evidence>
<gene>
    <name evidence="1" type="ORF">M430DRAFT_77290</name>
</gene>
<dbReference type="InParanoid" id="A0A2T3B771"/>
<proteinExistence type="predicted"/>
<sequence>TLSELKGNRNVWYKIHVLIYDLYNIKNDRSSESRIERTVDELYISEPYFTTQEAALIKGTLLEYTSTEEVDSATKTLKTVDEAIKERLSKFYDKRRASGDFRPCGPHDMVPVYLSVFDIQRGELEDQRFLSRL</sequence>
<organism evidence="1 2">
    <name type="scientific">Amorphotheca resinae ATCC 22711</name>
    <dbReference type="NCBI Taxonomy" id="857342"/>
    <lineage>
        <taxon>Eukaryota</taxon>
        <taxon>Fungi</taxon>
        <taxon>Dikarya</taxon>
        <taxon>Ascomycota</taxon>
        <taxon>Pezizomycotina</taxon>
        <taxon>Leotiomycetes</taxon>
        <taxon>Helotiales</taxon>
        <taxon>Amorphothecaceae</taxon>
        <taxon>Amorphotheca</taxon>
    </lineage>
</organism>
<dbReference type="RefSeq" id="XP_024722755.1">
    <property type="nucleotide sequence ID" value="XM_024869573.1"/>
</dbReference>
<name>A0A2T3B771_AMORE</name>
<keyword evidence="2" id="KW-1185">Reference proteome</keyword>
<feature type="non-terminal residue" evidence="1">
    <location>
        <position position="133"/>
    </location>
</feature>
<dbReference type="GeneID" id="36577654"/>
<dbReference type="OrthoDB" id="2740448at2759"/>
<protein>
    <submittedName>
        <fullName evidence="1">Uncharacterized protein</fullName>
    </submittedName>
</protein>
<dbReference type="AlphaFoldDB" id="A0A2T3B771"/>
<feature type="non-terminal residue" evidence="1">
    <location>
        <position position="1"/>
    </location>
</feature>